<name>G4RJE5_THETK</name>
<reference evidence="1 2" key="1">
    <citation type="journal article" date="2011" name="PLoS ONE">
        <title>The complete genome sequence of Thermoproteus tenax: a physiologically versatile member of the Crenarchaeota.</title>
        <authorList>
            <person name="Siebers B."/>
            <person name="Zaparty M."/>
            <person name="Raddatz G."/>
            <person name="Tjaden B."/>
            <person name="Albers S.V."/>
            <person name="Bell S.D."/>
            <person name="Blombach F."/>
            <person name="Kletzin A."/>
            <person name="Kyrpides N."/>
            <person name="Lanz C."/>
            <person name="Plagens A."/>
            <person name="Rampp M."/>
            <person name="Rosinus A."/>
            <person name="von Jan M."/>
            <person name="Makarova K.S."/>
            <person name="Klenk H.P."/>
            <person name="Schuster S.C."/>
            <person name="Hensel R."/>
        </authorList>
    </citation>
    <scope>NUCLEOTIDE SEQUENCE [LARGE SCALE GENOMIC DNA]</scope>
    <source>
        <strain evidence="2">ATCC 35583 / DSM 2078 / JCM 9277 / NBRC 100435 / Kra 1</strain>
    </source>
</reference>
<protein>
    <submittedName>
        <fullName evidence="1">Uncharacterized protein</fullName>
    </submittedName>
</protein>
<proteinExistence type="predicted"/>
<dbReference type="EMBL" id="FN869859">
    <property type="protein sequence ID" value="CCC81690.1"/>
    <property type="molecule type" value="Genomic_DNA"/>
</dbReference>
<dbReference type="PATRIC" id="fig|768679.9.peg.1055"/>
<dbReference type="eggNOG" id="arCOG07747">
    <property type="taxonomic scope" value="Archaea"/>
</dbReference>
<evidence type="ECO:0000313" key="1">
    <source>
        <dbReference type="EMBL" id="CCC81690.1"/>
    </source>
</evidence>
<gene>
    <name evidence="1" type="ordered locus">TTX_1045</name>
</gene>
<evidence type="ECO:0000313" key="2">
    <source>
        <dbReference type="Proteomes" id="UP000002654"/>
    </source>
</evidence>
<keyword evidence="2" id="KW-1185">Reference proteome</keyword>
<dbReference type="HOGENOM" id="CLU_2103647_0_0_2"/>
<accession>G4RJE5</accession>
<dbReference type="Proteomes" id="UP000002654">
    <property type="component" value="Chromosome"/>
</dbReference>
<dbReference type="AlphaFoldDB" id="G4RJE5"/>
<organism evidence="1 2">
    <name type="scientific">Thermoproteus tenax (strain ATCC 35583 / DSM 2078 / JCM 9277 / NBRC 100435 / Kra 1)</name>
    <dbReference type="NCBI Taxonomy" id="768679"/>
    <lineage>
        <taxon>Archaea</taxon>
        <taxon>Thermoproteota</taxon>
        <taxon>Thermoprotei</taxon>
        <taxon>Thermoproteales</taxon>
        <taxon>Thermoproteaceae</taxon>
        <taxon>Thermoproteus</taxon>
    </lineage>
</organism>
<dbReference type="PaxDb" id="768679-TTX_1045"/>
<sequence>MSDNVSCFYSILFYMGERGSRLKLFYYLSVDGRVLANVDRTEVEIFLKIRKLKCSRCGVDINSENLGYLGVYKRRALAYCSSCIEEKYREILAALDILSREYFVLSDSRAAAPDR</sequence>
<dbReference type="KEGG" id="ttn:TTX_1045"/>